<keyword evidence="3" id="KW-1185">Reference proteome</keyword>
<dbReference type="GO" id="GO:0009073">
    <property type="term" value="P:aromatic amino acid family biosynthetic process"/>
    <property type="evidence" value="ECO:0007669"/>
    <property type="project" value="InterPro"/>
</dbReference>
<dbReference type="AlphaFoldDB" id="A0AAN9PI60"/>
<proteinExistence type="predicted"/>
<feature type="compositionally biased region" description="Basic and acidic residues" evidence="1">
    <location>
        <begin position="283"/>
        <end position="299"/>
    </location>
</feature>
<protein>
    <submittedName>
        <fullName evidence="2">Uncharacterized protein</fullName>
    </submittedName>
</protein>
<evidence type="ECO:0000313" key="3">
    <source>
        <dbReference type="Proteomes" id="UP001359559"/>
    </source>
</evidence>
<dbReference type="GO" id="GO:0016491">
    <property type="term" value="F:oxidoreductase activity"/>
    <property type="evidence" value="ECO:0007669"/>
    <property type="project" value="InterPro"/>
</dbReference>
<dbReference type="InterPro" id="IPR002812">
    <property type="entry name" value="DHQS"/>
</dbReference>
<dbReference type="PANTHER" id="PTHR33563">
    <property type="match status" value="1"/>
</dbReference>
<evidence type="ECO:0000313" key="2">
    <source>
        <dbReference type="EMBL" id="KAK7300290.1"/>
    </source>
</evidence>
<feature type="region of interest" description="Disordered" evidence="1">
    <location>
        <begin position="273"/>
        <end position="299"/>
    </location>
</feature>
<dbReference type="PANTHER" id="PTHR33563:SF5">
    <property type="entry name" value="USPA DOMAIN-CONTAINING PROTEIN"/>
    <property type="match status" value="1"/>
</dbReference>
<accession>A0AAN9PI60</accession>
<organism evidence="2 3">
    <name type="scientific">Clitoria ternatea</name>
    <name type="common">Butterfly pea</name>
    <dbReference type="NCBI Taxonomy" id="43366"/>
    <lineage>
        <taxon>Eukaryota</taxon>
        <taxon>Viridiplantae</taxon>
        <taxon>Streptophyta</taxon>
        <taxon>Embryophyta</taxon>
        <taxon>Tracheophyta</taxon>
        <taxon>Spermatophyta</taxon>
        <taxon>Magnoliopsida</taxon>
        <taxon>eudicotyledons</taxon>
        <taxon>Gunneridae</taxon>
        <taxon>Pentapetalae</taxon>
        <taxon>rosids</taxon>
        <taxon>fabids</taxon>
        <taxon>Fabales</taxon>
        <taxon>Fabaceae</taxon>
        <taxon>Papilionoideae</taxon>
        <taxon>50 kb inversion clade</taxon>
        <taxon>NPAAA clade</taxon>
        <taxon>indigoferoid/millettioid clade</taxon>
        <taxon>Phaseoleae</taxon>
        <taxon>Clitoria</taxon>
    </lineage>
</organism>
<comment type="caution">
    <text evidence="2">The sequence shown here is derived from an EMBL/GenBank/DDBJ whole genome shotgun (WGS) entry which is preliminary data.</text>
</comment>
<dbReference type="EMBL" id="JAYKXN010000003">
    <property type="protein sequence ID" value="KAK7300290.1"/>
    <property type="molecule type" value="Genomic_DNA"/>
</dbReference>
<sequence>MEAQTVVVIQDASREINLRVFEWALDGLSLMPGDMLTLIAVLHEVITPMGYKSSVDSRLMFGANQKIIEALAARMKEEYLKNAGLAQIFKLYKTKKVGFKIETAMGSSLKAVALKSAMKLKATWLILDRKMKNDEEYFLQKLSCGILRIRRFNRIVRLRGPLNLPQETRLGSTQETYADSILIPDTSTEPDPDPFSIESSPYSNMPLFHCMILLSKIIASDAADNPVIGQVRYYGVNHEEKSLHDEMGCSTPDHQRKCEKGISNKQLVCQMKRDQQWQDQEQPENRHQEKEKNQELKQKFEEKNGDITCGGCNRETEKESSNTKVYQKSERCPSFAGARSFYLEGAEEYRVCEHFFSLSNFHLRN</sequence>
<dbReference type="Proteomes" id="UP001359559">
    <property type="component" value="Unassembled WGS sequence"/>
</dbReference>
<evidence type="ECO:0000256" key="1">
    <source>
        <dbReference type="SAM" id="MobiDB-lite"/>
    </source>
</evidence>
<gene>
    <name evidence="2" type="ORF">RJT34_11132</name>
</gene>
<name>A0AAN9PI60_CLITE</name>
<dbReference type="GO" id="GO:0003856">
    <property type="term" value="F:3-dehydroquinate synthase activity"/>
    <property type="evidence" value="ECO:0007669"/>
    <property type="project" value="InterPro"/>
</dbReference>
<reference evidence="2 3" key="1">
    <citation type="submission" date="2024-01" db="EMBL/GenBank/DDBJ databases">
        <title>The genomes of 5 underutilized Papilionoideae crops provide insights into root nodulation and disease resistance.</title>
        <authorList>
            <person name="Yuan L."/>
        </authorList>
    </citation>
    <scope>NUCLEOTIDE SEQUENCE [LARGE SCALE GENOMIC DNA]</scope>
    <source>
        <strain evidence="2">LY-2023</strain>
        <tissue evidence="2">Leaf</tissue>
    </source>
</reference>